<evidence type="ECO:0000313" key="3">
    <source>
        <dbReference type="Proteomes" id="UP001222325"/>
    </source>
</evidence>
<name>A0AAD6TUY9_9AGAR</name>
<accession>A0AAD6TUY9</accession>
<protein>
    <submittedName>
        <fullName evidence="2">Uncharacterized protein</fullName>
    </submittedName>
</protein>
<keyword evidence="3" id="KW-1185">Reference proteome</keyword>
<evidence type="ECO:0000256" key="1">
    <source>
        <dbReference type="SAM" id="MobiDB-lite"/>
    </source>
</evidence>
<dbReference type="AlphaFoldDB" id="A0AAD6TUY9"/>
<evidence type="ECO:0000313" key="2">
    <source>
        <dbReference type="EMBL" id="KAJ7080630.1"/>
    </source>
</evidence>
<feature type="region of interest" description="Disordered" evidence="1">
    <location>
        <begin position="269"/>
        <end position="310"/>
    </location>
</feature>
<sequence length="310" mass="33653">MSAPDLIEVDHRELLASDAVEQPALLVQEHDLERLELLRDSSPAAMSAFTLRIWPADDSARLARMGSAPARIDPSSGRLRVEVVRVKTPDVMERARVYAGFWAALPRGAAAVVLALKLFVPGVPRLINLVGVLPSRTGSNFRQASFEKIFKPQRRAANERHYTIAFIELRTTVSTVSWPGYVDTLSLPDSGGLAPHARTTLQRRSGVWSACNSVLKDSLREPKPRPANPTRVRGPLAGIGTETVLLLLPLLWCSPSDALDGTTLYTASGAARQLGPRPTTQPPNRPTAPPPYYGLRSSTIRPGATGYISS</sequence>
<proteinExistence type="predicted"/>
<dbReference type="EMBL" id="JARJCN010000054">
    <property type="protein sequence ID" value="KAJ7080630.1"/>
    <property type="molecule type" value="Genomic_DNA"/>
</dbReference>
<comment type="caution">
    <text evidence="2">The sequence shown here is derived from an EMBL/GenBank/DDBJ whole genome shotgun (WGS) entry which is preliminary data.</text>
</comment>
<gene>
    <name evidence="2" type="ORF">B0H15DRAFT_953496</name>
</gene>
<feature type="compositionally biased region" description="Pro residues" evidence="1">
    <location>
        <begin position="279"/>
        <end position="292"/>
    </location>
</feature>
<dbReference type="Proteomes" id="UP001222325">
    <property type="component" value="Unassembled WGS sequence"/>
</dbReference>
<reference evidence="2" key="1">
    <citation type="submission" date="2023-03" db="EMBL/GenBank/DDBJ databases">
        <title>Massive genome expansion in bonnet fungi (Mycena s.s.) driven by repeated elements and novel gene families across ecological guilds.</title>
        <authorList>
            <consortium name="Lawrence Berkeley National Laboratory"/>
            <person name="Harder C.B."/>
            <person name="Miyauchi S."/>
            <person name="Viragh M."/>
            <person name="Kuo A."/>
            <person name="Thoen E."/>
            <person name="Andreopoulos B."/>
            <person name="Lu D."/>
            <person name="Skrede I."/>
            <person name="Drula E."/>
            <person name="Henrissat B."/>
            <person name="Morin E."/>
            <person name="Kohler A."/>
            <person name="Barry K."/>
            <person name="LaButti K."/>
            <person name="Morin E."/>
            <person name="Salamov A."/>
            <person name="Lipzen A."/>
            <person name="Mereny Z."/>
            <person name="Hegedus B."/>
            <person name="Baldrian P."/>
            <person name="Stursova M."/>
            <person name="Weitz H."/>
            <person name="Taylor A."/>
            <person name="Grigoriev I.V."/>
            <person name="Nagy L.G."/>
            <person name="Martin F."/>
            <person name="Kauserud H."/>
        </authorList>
    </citation>
    <scope>NUCLEOTIDE SEQUENCE</scope>
    <source>
        <strain evidence="2">CBHHK173m</strain>
    </source>
</reference>
<organism evidence="2 3">
    <name type="scientific">Mycena belliarum</name>
    <dbReference type="NCBI Taxonomy" id="1033014"/>
    <lineage>
        <taxon>Eukaryota</taxon>
        <taxon>Fungi</taxon>
        <taxon>Dikarya</taxon>
        <taxon>Basidiomycota</taxon>
        <taxon>Agaricomycotina</taxon>
        <taxon>Agaricomycetes</taxon>
        <taxon>Agaricomycetidae</taxon>
        <taxon>Agaricales</taxon>
        <taxon>Marasmiineae</taxon>
        <taxon>Mycenaceae</taxon>
        <taxon>Mycena</taxon>
    </lineage>
</organism>